<name>A0ABU3BUD6_9BACT</name>
<comment type="cofactor">
    <cofactor evidence="1">
        <name>pyridoxal 5'-phosphate</name>
        <dbReference type="ChEBI" id="CHEBI:597326"/>
    </cofactor>
</comment>
<organism evidence="4 5">
    <name type="scientific">Rubrivirga litoralis</name>
    <dbReference type="NCBI Taxonomy" id="3075598"/>
    <lineage>
        <taxon>Bacteria</taxon>
        <taxon>Pseudomonadati</taxon>
        <taxon>Rhodothermota</taxon>
        <taxon>Rhodothermia</taxon>
        <taxon>Rhodothermales</taxon>
        <taxon>Rubricoccaceae</taxon>
        <taxon>Rubrivirga</taxon>
    </lineage>
</organism>
<keyword evidence="2" id="KW-0808">Transferase</keyword>
<dbReference type="EMBL" id="JAVRHT010000042">
    <property type="protein sequence ID" value="MDT0632904.1"/>
    <property type="molecule type" value="Genomic_DNA"/>
</dbReference>
<evidence type="ECO:0000256" key="1">
    <source>
        <dbReference type="ARBA" id="ARBA00001933"/>
    </source>
</evidence>
<evidence type="ECO:0000256" key="2">
    <source>
        <dbReference type="ARBA" id="ARBA00022679"/>
    </source>
</evidence>
<dbReference type="InterPro" id="IPR015422">
    <property type="entry name" value="PyrdxlP-dep_Trfase_small"/>
</dbReference>
<dbReference type="PANTHER" id="PTHR13693">
    <property type="entry name" value="CLASS II AMINOTRANSFERASE/8-AMINO-7-OXONONANOATE SYNTHASE"/>
    <property type="match status" value="1"/>
</dbReference>
<protein>
    <submittedName>
        <fullName evidence="4">Aminotransferase class I/II-fold pyridoxal phosphate-dependent enzyme</fullName>
    </submittedName>
</protein>
<dbReference type="InterPro" id="IPR015421">
    <property type="entry name" value="PyrdxlP-dep_Trfase_major"/>
</dbReference>
<evidence type="ECO:0000313" key="4">
    <source>
        <dbReference type="EMBL" id="MDT0632904.1"/>
    </source>
</evidence>
<proteinExistence type="predicted"/>
<dbReference type="CDD" id="cd06454">
    <property type="entry name" value="KBL_like"/>
    <property type="match status" value="1"/>
</dbReference>
<dbReference type="PANTHER" id="PTHR13693:SF3">
    <property type="entry name" value="LD36009P"/>
    <property type="match status" value="1"/>
</dbReference>
<dbReference type="InterPro" id="IPR004839">
    <property type="entry name" value="Aminotransferase_I/II_large"/>
</dbReference>
<dbReference type="InterPro" id="IPR050087">
    <property type="entry name" value="AON_synthase_class-II"/>
</dbReference>
<keyword evidence="5" id="KW-1185">Reference proteome</keyword>
<feature type="domain" description="Aminotransferase class I/classII large" evidence="3">
    <location>
        <begin position="76"/>
        <end position="414"/>
    </location>
</feature>
<dbReference type="GO" id="GO:0008483">
    <property type="term" value="F:transaminase activity"/>
    <property type="evidence" value="ECO:0007669"/>
    <property type="project" value="UniProtKB-KW"/>
</dbReference>
<dbReference type="RefSeq" id="WP_311665264.1">
    <property type="nucleotide sequence ID" value="NZ_JAVRHT010000042.1"/>
</dbReference>
<dbReference type="Gene3D" id="3.90.1150.10">
    <property type="entry name" value="Aspartate Aminotransferase, domain 1"/>
    <property type="match status" value="1"/>
</dbReference>
<sequence>MSIPHSPSNAEFPDDMDLRAILLQSRRLGVRDRTRAYSQWIRRVQGRGESLYHRVVTSAVDRTVNVLDTRTGEEKEMLMFGSNSYLGLTNHPYVEEKMTAAIREWGAGVGGPPILSGYSGLHRELEERLAAFKGTEEAVIYQSGYGANVGLLSALVGKRDVVYYDDRSHASTLDGLGLAGGASVKFRHNDVADLGRHLDAHGDGDAFVCVEGVYSMDGDIAPLDEIVPLAKRHNAVVVVDDAHGVGVVGRQGRGAADHFGVADDCDVLMGTFSKVFGVTGGVVCTSRDIADYLRHFSRANVFSSALPPSTVAAVLAGLDLLERGDDLVARLHDNVAYFAAGLRSLGFDVDPETAIVPLPVPEGMALRQAARFIHDQGVFANAVEYPAVAVHRQRLRFSVMASHTRADIDRVVEVVGEAWARFAPEGASCQEA</sequence>
<dbReference type="SUPFAM" id="SSF53383">
    <property type="entry name" value="PLP-dependent transferases"/>
    <property type="match status" value="1"/>
</dbReference>
<keyword evidence="4" id="KW-0032">Aminotransferase</keyword>
<evidence type="ECO:0000259" key="3">
    <source>
        <dbReference type="Pfam" id="PF00155"/>
    </source>
</evidence>
<accession>A0ABU3BUD6</accession>
<comment type="caution">
    <text evidence="4">The sequence shown here is derived from an EMBL/GenBank/DDBJ whole genome shotgun (WGS) entry which is preliminary data.</text>
</comment>
<gene>
    <name evidence="4" type="ORF">RM540_14195</name>
</gene>
<evidence type="ECO:0000313" key="5">
    <source>
        <dbReference type="Proteomes" id="UP001267426"/>
    </source>
</evidence>
<reference evidence="4 5" key="1">
    <citation type="submission" date="2023-09" db="EMBL/GenBank/DDBJ databases">
        <authorList>
            <person name="Rey-Velasco X."/>
        </authorList>
    </citation>
    <scope>NUCLEOTIDE SEQUENCE [LARGE SCALE GENOMIC DNA]</scope>
    <source>
        <strain evidence="4 5">F394</strain>
    </source>
</reference>
<dbReference type="Gene3D" id="3.40.640.10">
    <property type="entry name" value="Type I PLP-dependent aspartate aminotransferase-like (Major domain)"/>
    <property type="match status" value="1"/>
</dbReference>
<dbReference type="Proteomes" id="UP001267426">
    <property type="component" value="Unassembled WGS sequence"/>
</dbReference>
<dbReference type="Pfam" id="PF00155">
    <property type="entry name" value="Aminotran_1_2"/>
    <property type="match status" value="1"/>
</dbReference>
<dbReference type="InterPro" id="IPR015424">
    <property type="entry name" value="PyrdxlP-dep_Trfase"/>
</dbReference>